<evidence type="ECO:0000313" key="3">
    <source>
        <dbReference type="Proteomes" id="UP001431010"/>
    </source>
</evidence>
<protein>
    <submittedName>
        <fullName evidence="2">Tautomerase family protein</fullName>
    </submittedName>
</protein>
<dbReference type="Proteomes" id="UP001431010">
    <property type="component" value="Chromosome"/>
</dbReference>
<evidence type="ECO:0000259" key="1">
    <source>
        <dbReference type="Pfam" id="PF14832"/>
    </source>
</evidence>
<dbReference type="InterPro" id="IPR014347">
    <property type="entry name" value="Tautomerase/MIF_sf"/>
</dbReference>
<dbReference type="RefSeq" id="WP_231324828.1">
    <property type="nucleotide sequence ID" value="NZ_CP088156.1"/>
</dbReference>
<sequence>MPLWKVYHPVGAYSARDKKEFAERVTEMYSRIPIPKFYVVMIFEEVAPDQVYVGGVPHGKFVRFKLDHMARTLPGPILREWWVKAVDELIAPYVRDRGYDWEVTIDELPADLWSLQGEIPPPFESHAEKRWVKENRVSSYGLQEKLPVELRFTPGVTGE</sequence>
<proteinExistence type="predicted"/>
<organism evidence="2 3">
    <name type="scientific">Bradyrhizobium ontarionense</name>
    <dbReference type="NCBI Taxonomy" id="2898149"/>
    <lineage>
        <taxon>Bacteria</taxon>
        <taxon>Pseudomonadati</taxon>
        <taxon>Pseudomonadota</taxon>
        <taxon>Alphaproteobacteria</taxon>
        <taxon>Hyphomicrobiales</taxon>
        <taxon>Nitrobacteraceae</taxon>
        <taxon>Bradyrhizobium</taxon>
    </lineage>
</organism>
<dbReference type="EMBL" id="CP088156">
    <property type="protein sequence ID" value="UFZ06074.1"/>
    <property type="molecule type" value="Genomic_DNA"/>
</dbReference>
<keyword evidence="3" id="KW-1185">Reference proteome</keyword>
<feature type="domain" description="Tautomerase cis-CaaD-like" evidence="1">
    <location>
        <begin position="1"/>
        <end position="136"/>
    </location>
</feature>
<dbReference type="Gene3D" id="3.30.429.10">
    <property type="entry name" value="Macrophage Migration Inhibitory Factor"/>
    <property type="match status" value="1"/>
</dbReference>
<dbReference type="Pfam" id="PF14832">
    <property type="entry name" value="Tautomerase_3"/>
    <property type="match status" value="1"/>
</dbReference>
<name>A0ABY3RHE0_9BRAD</name>
<reference evidence="2" key="1">
    <citation type="journal article" date="2024" name="Antonie Van Leeuwenhoek">
        <title>Bradyrhizobium ontarionense sp. nov., a novel bacterial symbiont isolated from Aeschynomene indica (Indian jointvetch), harbours photosynthesis, nitrogen fixation and nitrous oxide (N2O) reductase genes.</title>
        <authorList>
            <person name="Bromfield E.S.P."/>
            <person name="Cloutier S."/>
        </authorList>
    </citation>
    <scope>NUCLEOTIDE SEQUENCE</scope>
    <source>
        <strain evidence="2">A19</strain>
    </source>
</reference>
<dbReference type="SUPFAM" id="SSF55331">
    <property type="entry name" value="Tautomerase/MIF"/>
    <property type="match status" value="1"/>
</dbReference>
<evidence type="ECO:0000313" key="2">
    <source>
        <dbReference type="EMBL" id="UFZ06074.1"/>
    </source>
</evidence>
<accession>A0ABY3RHE0</accession>
<dbReference type="InterPro" id="IPR028116">
    <property type="entry name" value="Cis-CaaD-like"/>
</dbReference>
<gene>
    <name evidence="2" type="ORF">LQG66_07160</name>
</gene>